<organism evidence="2 3">
    <name type="scientific">Cryptococcus tetragattii IND107</name>
    <dbReference type="NCBI Taxonomy" id="1296105"/>
    <lineage>
        <taxon>Eukaryota</taxon>
        <taxon>Fungi</taxon>
        <taxon>Dikarya</taxon>
        <taxon>Basidiomycota</taxon>
        <taxon>Agaricomycotina</taxon>
        <taxon>Tremellomycetes</taxon>
        <taxon>Tremellales</taxon>
        <taxon>Cryptococcaceae</taxon>
        <taxon>Cryptococcus</taxon>
        <taxon>Cryptococcus gattii species complex</taxon>
    </lineage>
</organism>
<evidence type="ECO:0000313" key="3">
    <source>
        <dbReference type="Proteomes" id="UP000054399"/>
    </source>
</evidence>
<accession>A0ABR3BLG2</accession>
<reference evidence="2" key="1">
    <citation type="submission" date="2015-01" db="EMBL/GenBank/DDBJ databases">
        <authorList>
            <consortium name="The Broad Institute Genomics Platform"/>
            <person name="Cuomo C."/>
            <person name="Litvintseva A."/>
            <person name="Chen Y."/>
            <person name="Heitman J."/>
            <person name="Sun S."/>
            <person name="Springer D."/>
            <person name="Dromer F."/>
            <person name="Young S."/>
            <person name="Zeng Q."/>
            <person name="Gargeya S."/>
            <person name="Abouelleil A."/>
            <person name="Alvarado L."/>
            <person name="Chapman S.B."/>
            <person name="Gainer-Dewar J."/>
            <person name="Goldberg J."/>
            <person name="Griggs A."/>
            <person name="Gujja S."/>
            <person name="Hansen M."/>
            <person name="Howarth C."/>
            <person name="Imamovic A."/>
            <person name="Larimer J."/>
            <person name="Murphy C."/>
            <person name="Naylor J."/>
            <person name="Pearson M."/>
            <person name="Priest M."/>
            <person name="Roberts A."/>
            <person name="Saif S."/>
            <person name="Shea T."/>
            <person name="Sykes S."/>
            <person name="Wortman J."/>
            <person name="Nusbaum C."/>
            <person name="Birren B."/>
        </authorList>
    </citation>
    <scope>NUCLEOTIDE SEQUENCE</scope>
    <source>
        <strain evidence="2">IND107</strain>
    </source>
</reference>
<name>A0ABR3BLG2_9TREE</name>
<feature type="region of interest" description="Disordered" evidence="1">
    <location>
        <begin position="253"/>
        <end position="282"/>
    </location>
</feature>
<dbReference type="Proteomes" id="UP000054399">
    <property type="component" value="Unassembled WGS sequence"/>
</dbReference>
<dbReference type="EMBL" id="ATAM02000010">
    <property type="protein sequence ID" value="KAL0243602.1"/>
    <property type="molecule type" value="Genomic_DNA"/>
</dbReference>
<dbReference type="RefSeq" id="XP_066611969.1">
    <property type="nucleotide sequence ID" value="XM_066760023.1"/>
</dbReference>
<reference evidence="2" key="2">
    <citation type="submission" date="2024-01" db="EMBL/GenBank/DDBJ databases">
        <title>Comparative genomics of Cryptococcus and Kwoniella reveals pathogenesis evolution and contrasting modes of karyotype evolution via chromosome fusion or intercentromeric recombination.</title>
        <authorList>
            <person name="Coelho M.A."/>
            <person name="David-Palma M."/>
            <person name="Shea T."/>
            <person name="Bowers K."/>
            <person name="Mcginley-Smith S."/>
            <person name="Mohammad A.W."/>
            <person name="Gnirke A."/>
            <person name="Yurkov A.M."/>
            <person name="Nowrousian M."/>
            <person name="Sun S."/>
            <person name="Cuomo C.A."/>
            <person name="Heitman J."/>
        </authorList>
    </citation>
    <scope>NUCLEOTIDE SEQUENCE</scope>
    <source>
        <strain evidence="2">IND107</strain>
    </source>
</reference>
<protein>
    <submittedName>
        <fullName evidence="2">Uncharacterized protein</fullName>
    </submittedName>
</protein>
<sequence>MGGNAFDVAARRLSQEEHDALTTLMITRLSPFLRALLEFLVGEEEFDPETDGRDAEVKPLKSSKAVTGEWVEEIRQFTAKLMEVMEAKAWRRRGGDISFKIPCTILENQIAEEHEFYQVDLVLILPGKLSFVTFMTSYSSTSIILGRILRYTPSPLLSTSPISSSATLLFCNWFGTDYQKWFIQGKSWKFDWQFWQWLTDAPDESPAGTAFRRLARKIQRDGDKAVKKAKGKRDSFADKFYVWFMTRSKWAPTEEDENASTTPDEEKERGELPPKPTPAELSMINIDKPFPMDKGAEEVLDFWGKRAEYDALFEQRKIMATPIADSQRLKMEKKMRTKALLDAQEEMIKKNFRELSIK</sequence>
<gene>
    <name evidence="2" type="ORF">I308_105569</name>
</gene>
<proteinExistence type="predicted"/>
<comment type="caution">
    <text evidence="2">The sequence shown here is derived from an EMBL/GenBank/DDBJ whole genome shotgun (WGS) entry which is preliminary data.</text>
</comment>
<keyword evidence="3" id="KW-1185">Reference proteome</keyword>
<dbReference type="GeneID" id="91992424"/>
<evidence type="ECO:0000313" key="2">
    <source>
        <dbReference type="EMBL" id="KAL0243602.1"/>
    </source>
</evidence>
<evidence type="ECO:0000256" key="1">
    <source>
        <dbReference type="SAM" id="MobiDB-lite"/>
    </source>
</evidence>